<evidence type="ECO:0000313" key="1">
    <source>
        <dbReference type="EMBL" id="OLU42230.1"/>
    </source>
</evidence>
<sequence length="153" mass="17188">MKGWMSILAKIAAAAAVLAAAAAILYRFKKRKDQEELELDEYLMSPQEDIEPVHTFYVQEDLDDMLSEDAEEWNELPEDERVIVSFHVEPARVHAFMDSLAKIGVSTAFDEDNHILDVYVTGPMNADELQEVAAELQSAAKSNDVSYVGYAFE</sequence>
<protein>
    <submittedName>
        <fullName evidence="1">Uncharacterized protein</fullName>
    </submittedName>
</protein>
<dbReference type="Proteomes" id="UP000186341">
    <property type="component" value="Unassembled WGS sequence"/>
</dbReference>
<evidence type="ECO:0000313" key="2">
    <source>
        <dbReference type="Proteomes" id="UP000186341"/>
    </source>
</evidence>
<organism evidence="1 2">
    <name type="scientific">Ileibacterium valens</name>
    <dbReference type="NCBI Taxonomy" id="1862668"/>
    <lineage>
        <taxon>Bacteria</taxon>
        <taxon>Bacillati</taxon>
        <taxon>Bacillota</taxon>
        <taxon>Erysipelotrichia</taxon>
        <taxon>Erysipelotrichales</taxon>
        <taxon>Erysipelotrichaceae</taxon>
        <taxon>Ileibacterium</taxon>
    </lineage>
</organism>
<proteinExistence type="predicted"/>
<dbReference type="RefSeq" id="WP_075817906.1">
    <property type="nucleotide sequence ID" value="NZ_CAJUTZ010000108.1"/>
</dbReference>
<name>A0A1U7NIH3_9FIRM</name>
<dbReference type="EMBL" id="MPJW01000063">
    <property type="protein sequence ID" value="OLU42230.1"/>
    <property type="molecule type" value="Genomic_DNA"/>
</dbReference>
<keyword evidence="2" id="KW-1185">Reference proteome</keyword>
<dbReference type="AlphaFoldDB" id="A0A1U7NIH3"/>
<dbReference type="GeneID" id="82202002"/>
<accession>A0A1U7NIH3</accession>
<gene>
    <name evidence="1" type="ORF">BO222_01965</name>
</gene>
<reference evidence="1 2" key="1">
    <citation type="submission" date="2016-11" db="EMBL/GenBank/DDBJ databases">
        <title>Description of two novel members of the family Erysipelotrichaceae: Ileibacterium lipovorans gen. nov., sp. nov. and Dubosiella newyorkensis, gen. nov., sp. nov.</title>
        <authorList>
            <person name="Cox L.M."/>
            <person name="Sohn J."/>
            <person name="Tyrrell K.L."/>
            <person name="Citron D.M."/>
            <person name="Lawson P.A."/>
            <person name="Patel N.B."/>
            <person name="Iizumi T."/>
            <person name="Perez-Perez G.I."/>
            <person name="Goldstein E.J."/>
            <person name="Blaser M.J."/>
        </authorList>
    </citation>
    <scope>NUCLEOTIDE SEQUENCE [LARGE SCALE GENOMIC DNA]</scope>
    <source>
        <strain evidence="1 2">NYU-BL-A3</strain>
    </source>
</reference>
<comment type="caution">
    <text evidence="1">The sequence shown here is derived from an EMBL/GenBank/DDBJ whole genome shotgun (WGS) entry which is preliminary data.</text>
</comment>